<name>A0AAW0XBM0_CHEQU</name>
<evidence type="ECO:0000256" key="3">
    <source>
        <dbReference type="ARBA" id="ARBA00022801"/>
    </source>
</evidence>
<evidence type="ECO:0000256" key="4">
    <source>
        <dbReference type="ARBA" id="ARBA00022807"/>
    </source>
</evidence>
<dbReference type="PANTHER" id="PTHR12411">
    <property type="entry name" value="CYSTEINE PROTEASE FAMILY C1-RELATED"/>
    <property type="match status" value="1"/>
</dbReference>
<dbReference type="InterPro" id="IPR039417">
    <property type="entry name" value="Peptidase_C1A_papain-like"/>
</dbReference>
<evidence type="ECO:0000313" key="11">
    <source>
        <dbReference type="Proteomes" id="UP001445076"/>
    </source>
</evidence>
<evidence type="ECO:0000256" key="1">
    <source>
        <dbReference type="ARBA" id="ARBA00008455"/>
    </source>
</evidence>
<comment type="caution">
    <text evidence="10">The sequence shown here is derived from an EMBL/GenBank/DDBJ whole genome shotgun (WGS) entry which is preliminary data.</text>
</comment>
<feature type="non-terminal residue" evidence="10">
    <location>
        <position position="1"/>
    </location>
</feature>
<reference evidence="10 11" key="1">
    <citation type="journal article" date="2024" name="BMC Genomics">
        <title>Genome assembly of redclaw crayfish (Cherax quadricarinatus) provides insights into its immune adaptation and hypoxia tolerance.</title>
        <authorList>
            <person name="Liu Z."/>
            <person name="Zheng J."/>
            <person name="Li H."/>
            <person name="Fang K."/>
            <person name="Wang S."/>
            <person name="He J."/>
            <person name="Zhou D."/>
            <person name="Weng S."/>
            <person name="Chi M."/>
            <person name="Gu Z."/>
            <person name="He J."/>
            <person name="Li F."/>
            <person name="Wang M."/>
        </authorList>
    </citation>
    <scope>NUCLEOTIDE SEQUENCE [LARGE SCALE GENOMIC DNA]</scope>
    <source>
        <strain evidence="10">ZL_2023a</strain>
    </source>
</reference>
<dbReference type="InterPro" id="IPR000169">
    <property type="entry name" value="Pept_cys_AS"/>
</dbReference>
<dbReference type="PROSITE" id="PS00639">
    <property type="entry name" value="THIOL_PROTEASE_HIS"/>
    <property type="match status" value="1"/>
</dbReference>
<evidence type="ECO:0000313" key="10">
    <source>
        <dbReference type="EMBL" id="KAK8741885.1"/>
    </source>
</evidence>
<keyword evidence="6" id="KW-1015">Disulfide bond</keyword>
<evidence type="ECO:0000259" key="8">
    <source>
        <dbReference type="SMART" id="SM00645"/>
    </source>
</evidence>
<evidence type="ECO:0000256" key="7">
    <source>
        <dbReference type="SAM" id="SignalP"/>
    </source>
</evidence>
<keyword evidence="4" id="KW-0788">Thiol protease</keyword>
<organism evidence="10 11">
    <name type="scientific">Cherax quadricarinatus</name>
    <name type="common">Australian red claw crayfish</name>
    <dbReference type="NCBI Taxonomy" id="27406"/>
    <lineage>
        <taxon>Eukaryota</taxon>
        <taxon>Metazoa</taxon>
        <taxon>Ecdysozoa</taxon>
        <taxon>Arthropoda</taxon>
        <taxon>Crustacea</taxon>
        <taxon>Multicrustacea</taxon>
        <taxon>Malacostraca</taxon>
        <taxon>Eumalacostraca</taxon>
        <taxon>Eucarida</taxon>
        <taxon>Decapoda</taxon>
        <taxon>Pleocyemata</taxon>
        <taxon>Astacidea</taxon>
        <taxon>Parastacoidea</taxon>
        <taxon>Parastacidae</taxon>
        <taxon>Cherax</taxon>
    </lineage>
</organism>
<dbReference type="GO" id="GO:0008234">
    <property type="term" value="F:cysteine-type peptidase activity"/>
    <property type="evidence" value="ECO:0007669"/>
    <property type="project" value="UniProtKB-KW"/>
</dbReference>
<dbReference type="InterPro" id="IPR013128">
    <property type="entry name" value="Peptidase_C1A"/>
</dbReference>
<keyword evidence="11" id="KW-1185">Reference proteome</keyword>
<evidence type="ECO:0000259" key="9">
    <source>
        <dbReference type="SMART" id="SM00848"/>
    </source>
</evidence>
<sequence length="334" mass="36940">LTTPRHLSSHKMKVAVLLLCFFALAAAYPSWEEFKATHSRKYVDAEEEKYRRSVFEENLEYVKEFNEKYERGEVSFTLAMNKFADMTNEEFNAVMKGYKRGTHTEPHTVYQVKEDAPRAATVDWRTEGAVTGVKDQGQCGSCWSFSATGSLEAQHYFATGKLISLSEQQLVDCAGGLYFNQGCNGGWVNQAFKYIRDHGSEKETAYPYTAVDGTCKFNSNNVAATLSSYVTIPEGSESSLESAAASEGPISVAIDASRLSFQLYGSGVYYESKCSSTELDHAVLVVGYGTESGDEYFLVKNSWGTSWGESGYIKMSRNRSNNCGIATDASYPVV</sequence>
<feature type="domain" description="Peptidase C1A papain C-terminal" evidence="8">
    <location>
        <begin position="118"/>
        <end position="333"/>
    </location>
</feature>
<keyword evidence="2" id="KW-0645">Protease</keyword>
<accession>A0AAW0XBM0</accession>
<dbReference type="InterPro" id="IPR025660">
    <property type="entry name" value="Pept_his_AS"/>
</dbReference>
<dbReference type="Pfam" id="PF08246">
    <property type="entry name" value="Inhibitor_I29"/>
    <property type="match status" value="1"/>
</dbReference>
<dbReference type="CDD" id="cd02248">
    <property type="entry name" value="Peptidase_C1A"/>
    <property type="match status" value="1"/>
</dbReference>
<comment type="similarity">
    <text evidence="1">Belongs to the peptidase C1 family.</text>
</comment>
<keyword evidence="3" id="KW-0378">Hydrolase</keyword>
<evidence type="ECO:0000256" key="2">
    <source>
        <dbReference type="ARBA" id="ARBA00022670"/>
    </source>
</evidence>
<dbReference type="InterPro" id="IPR000668">
    <property type="entry name" value="Peptidase_C1A_C"/>
</dbReference>
<dbReference type="Pfam" id="PF00112">
    <property type="entry name" value="Peptidase_C1"/>
    <property type="match status" value="1"/>
</dbReference>
<proteinExistence type="inferred from homology"/>
<feature type="domain" description="Cathepsin propeptide inhibitor" evidence="9">
    <location>
        <begin position="31"/>
        <end position="91"/>
    </location>
</feature>
<keyword evidence="7" id="KW-0732">Signal</keyword>
<dbReference type="Proteomes" id="UP001445076">
    <property type="component" value="Unassembled WGS sequence"/>
</dbReference>
<dbReference type="AlphaFoldDB" id="A0AAW0XBM0"/>
<dbReference type="FunFam" id="3.90.70.10:FF:000006">
    <property type="entry name" value="Cathepsin S"/>
    <property type="match status" value="1"/>
</dbReference>
<dbReference type="PRINTS" id="PR00705">
    <property type="entry name" value="PAPAIN"/>
</dbReference>
<evidence type="ECO:0000256" key="6">
    <source>
        <dbReference type="ARBA" id="ARBA00023157"/>
    </source>
</evidence>
<keyword evidence="5" id="KW-0865">Zymogen</keyword>
<dbReference type="SUPFAM" id="SSF54001">
    <property type="entry name" value="Cysteine proteinases"/>
    <property type="match status" value="1"/>
</dbReference>
<protein>
    <submittedName>
        <fullName evidence="10">Uncharacterized protein</fullName>
    </submittedName>
</protein>
<dbReference type="Gene3D" id="3.90.70.10">
    <property type="entry name" value="Cysteine proteinases"/>
    <property type="match status" value="1"/>
</dbReference>
<dbReference type="GO" id="GO:0006508">
    <property type="term" value="P:proteolysis"/>
    <property type="evidence" value="ECO:0007669"/>
    <property type="project" value="UniProtKB-KW"/>
</dbReference>
<evidence type="ECO:0000256" key="5">
    <source>
        <dbReference type="ARBA" id="ARBA00023145"/>
    </source>
</evidence>
<feature type="chain" id="PRO_5043598024" evidence="7">
    <location>
        <begin position="28"/>
        <end position="334"/>
    </location>
</feature>
<dbReference type="PROSITE" id="PS00139">
    <property type="entry name" value="THIOL_PROTEASE_CYS"/>
    <property type="match status" value="1"/>
</dbReference>
<dbReference type="InterPro" id="IPR038765">
    <property type="entry name" value="Papain-like_cys_pep_sf"/>
</dbReference>
<dbReference type="InterPro" id="IPR013201">
    <property type="entry name" value="Prot_inhib_I29"/>
</dbReference>
<feature type="signal peptide" evidence="7">
    <location>
        <begin position="1"/>
        <end position="27"/>
    </location>
</feature>
<gene>
    <name evidence="10" type="ORF">OTU49_002444</name>
</gene>
<dbReference type="SMART" id="SM00645">
    <property type="entry name" value="Pept_C1"/>
    <property type="match status" value="1"/>
</dbReference>
<dbReference type="EMBL" id="JARKIK010000030">
    <property type="protein sequence ID" value="KAK8741885.1"/>
    <property type="molecule type" value="Genomic_DNA"/>
</dbReference>
<dbReference type="SMART" id="SM00848">
    <property type="entry name" value="Inhibitor_I29"/>
    <property type="match status" value="1"/>
</dbReference>